<feature type="region of interest" description="Disordered" evidence="6">
    <location>
        <begin position="691"/>
        <end position="772"/>
    </location>
</feature>
<evidence type="ECO:0000256" key="3">
    <source>
        <dbReference type="ARBA" id="ARBA00023015"/>
    </source>
</evidence>
<keyword evidence="9" id="KW-1185">Reference proteome</keyword>
<keyword evidence="2" id="KW-0479">Metal-binding</keyword>
<keyword evidence="5" id="KW-0539">Nucleus</keyword>
<comment type="subcellular location">
    <subcellularLocation>
        <location evidence="1">Nucleus</location>
    </subcellularLocation>
</comment>
<gene>
    <name evidence="8" type="ORF">HK105_207727</name>
</gene>
<keyword evidence="3" id="KW-0805">Transcription regulation</keyword>
<evidence type="ECO:0000259" key="7">
    <source>
        <dbReference type="Pfam" id="PF04082"/>
    </source>
</evidence>
<keyword evidence="4" id="KW-0804">Transcription</keyword>
<organism evidence="8 9">
    <name type="scientific">Polyrhizophydium stewartii</name>
    <dbReference type="NCBI Taxonomy" id="2732419"/>
    <lineage>
        <taxon>Eukaryota</taxon>
        <taxon>Fungi</taxon>
        <taxon>Fungi incertae sedis</taxon>
        <taxon>Chytridiomycota</taxon>
        <taxon>Chytridiomycota incertae sedis</taxon>
        <taxon>Chytridiomycetes</taxon>
        <taxon>Rhizophydiales</taxon>
        <taxon>Rhizophydiales incertae sedis</taxon>
        <taxon>Polyrhizophydium</taxon>
    </lineage>
</organism>
<evidence type="ECO:0000313" key="8">
    <source>
        <dbReference type="EMBL" id="KAL2912735.1"/>
    </source>
</evidence>
<sequence>MDLGHGAARATADAQALPDAHALPHADGDTDMDDDDERKRSRISLACDNCNRKECSYERRLRKKALTVEYIDHLEDRLRAIESMLHTPAQPQTQPQRTQQHAVKIEDCDPALAAAHASLASTHAPGRPSAEASLAFHAQVHAVSTSASDLSPSAAESVATSSPRAALLDPLAALSASASASSVVPASVRHHQAESVINASPASGGLGGSPVIPTLQTLQTSSLQSTRPAMFTNIIREDLFKLFFQYVFPTLYCLQLPDSQAYWRMKAQGSTFLSTAMYCSALKFTSFLDPRYQRHTAGDIFFFEARTLLDTELDCPTQATVLGLILLYQYSYGSGRRSAGRTYFTICQRLCAELRLGREPDPNAPGGLPPPYEQEINRRLFWLCWALENYSCILAFRQHTLDPIECLVTLPRTCHMGLTANEPPTLDSLLSIKVMSSPDLYIPPLRTTTPEGYLLILEKTLANIVSLSPALGRSRTSISEVDQAYEQLVLEASLKAWQDSLPDWISLAETHPSVLEATSSNPGTWLLMYIKVMFHFATTMLFRPSVLAALKTPALTETPAFSKGRKAALLCSSIISQIMTFNPEFRCISYFMCYIVYQIGWMHAALARIAKSPDEAREFTSLVEMHMNALRNLGKYWAMPAHQYSMLRIFKNTSDVNILLLPALTVRSFNATAHCPPEQLQGFFVVQPQQGRSPTSVSTISQADLAPHHDAPPPQLNLRSRQAVQDNMPADPFDPSSTQTRMAHKRPRDSADADISAPPRPPRPPQPQQQALAAHPGMLQSTFNTVNPQAMPAGGVPPAVIASSADLQASLAQITSLINLETDLTFTSLEDLAFPE</sequence>
<feature type="compositionally biased region" description="Pro residues" evidence="6">
    <location>
        <begin position="758"/>
        <end position="767"/>
    </location>
</feature>
<feature type="compositionally biased region" description="Polar residues" evidence="6">
    <location>
        <begin position="691"/>
        <end position="701"/>
    </location>
</feature>
<feature type="domain" description="Xylanolytic transcriptional activator regulatory" evidence="7">
    <location>
        <begin position="253"/>
        <end position="397"/>
    </location>
</feature>
<dbReference type="EMBL" id="JADGIZ020000058">
    <property type="protein sequence ID" value="KAL2912735.1"/>
    <property type="molecule type" value="Genomic_DNA"/>
</dbReference>
<dbReference type="PANTHER" id="PTHR47338:SF5">
    <property type="entry name" value="ZN(II)2CYS6 TRANSCRIPTION FACTOR (EUROFUNG)"/>
    <property type="match status" value="1"/>
</dbReference>
<proteinExistence type="predicted"/>
<dbReference type="InterPro" id="IPR007219">
    <property type="entry name" value="XnlR_reg_dom"/>
</dbReference>
<evidence type="ECO:0000256" key="4">
    <source>
        <dbReference type="ARBA" id="ARBA00023163"/>
    </source>
</evidence>
<evidence type="ECO:0000256" key="2">
    <source>
        <dbReference type="ARBA" id="ARBA00022723"/>
    </source>
</evidence>
<evidence type="ECO:0000256" key="6">
    <source>
        <dbReference type="SAM" id="MobiDB-lite"/>
    </source>
</evidence>
<dbReference type="PANTHER" id="PTHR47338">
    <property type="entry name" value="ZN(II)2CYS6 TRANSCRIPTION FACTOR (EUROFUNG)-RELATED"/>
    <property type="match status" value="1"/>
</dbReference>
<feature type="region of interest" description="Disordered" evidence="6">
    <location>
        <begin position="1"/>
        <end position="37"/>
    </location>
</feature>
<accession>A0ABR4MZM6</accession>
<evidence type="ECO:0000256" key="1">
    <source>
        <dbReference type="ARBA" id="ARBA00004123"/>
    </source>
</evidence>
<evidence type="ECO:0000256" key="5">
    <source>
        <dbReference type="ARBA" id="ARBA00023242"/>
    </source>
</evidence>
<name>A0ABR4MZM6_9FUNG</name>
<protein>
    <recommendedName>
        <fullName evidence="7">Xylanolytic transcriptional activator regulatory domain-containing protein</fullName>
    </recommendedName>
</protein>
<dbReference type="InterPro" id="IPR050815">
    <property type="entry name" value="TF_fung"/>
</dbReference>
<comment type="caution">
    <text evidence="8">The sequence shown here is derived from an EMBL/GenBank/DDBJ whole genome shotgun (WGS) entry which is preliminary data.</text>
</comment>
<dbReference type="CDD" id="cd12148">
    <property type="entry name" value="fungal_TF_MHR"/>
    <property type="match status" value="1"/>
</dbReference>
<evidence type="ECO:0000313" key="9">
    <source>
        <dbReference type="Proteomes" id="UP001527925"/>
    </source>
</evidence>
<dbReference type="Proteomes" id="UP001527925">
    <property type="component" value="Unassembled WGS sequence"/>
</dbReference>
<reference evidence="8 9" key="1">
    <citation type="submission" date="2023-09" db="EMBL/GenBank/DDBJ databases">
        <title>Pangenome analysis of Batrachochytrium dendrobatidis and related Chytrids.</title>
        <authorList>
            <person name="Yacoub M.N."/>
            <person name="Stajich J.E."/>
            <person name="James T.Y."/>
        </authorList>
    </citation>
    <scope>NUCLEOTIDE SEQUENCE [LARGE SCALE GENOMIC DNA]</scope>
    <source>
        <strain evidence="8 9">JEL0888</strain>
    </source>
</reference>
<dbReference type="Pfam" id="PF04082">
    <property type="entry name" value="Fungal_trans"/>
    <property type="match status" value="1"/>
</dbReference>